<evidence type="ECO:0000313" key="2">
    <source>
        <dbReference type="EMBL" id="KAJ1108492.1"/>
    </source>
</evidence>
<organism evidence="2 3">
    <name type="scientific">Pleurodeles waltl</name>
    <name type="common">Iberian ribbed newt</name>
    <dbReference type="NCBI Taxonomy" id="8319"/>
    <lineage>
        <taxon>Eukaryota</taxon>
        <taxon>Metazoa</taxon>
        <taxon>Chordata</taxon>
        <taxon>Craniata</taxon>
        <taxon>Vertebrata</taxon>
        <taxon>Euteleostomi</taxon>
        <taxon>Amphibia</taxon>
        <taxon>Batrachia</taxon>
        <taxon>Caudata</taxon>
        <taxon>Salamandroidea</taxon>
        <taxon>Salamandridae</taxon>
        <taxon>Pleurodelinae</taxon>
        <taxon>Pleurodeles</taxon>
    </lineage>
</organism>
<gene>
    <name evidence="2" type="ORF">NDU88_005868</name>
</gene>
<proteinExistence type="predicted"/>
<dbReference type="Proteomes" id="UP001066276">
    <property type="component" value="Chromosome 9"/>
</dbReference>
<dbReference type="EMBL" id="JANPWB010000013">
    <property type="protein sequence ID" value="KAJ1108492.1"/>
    <property type="molecule type" value="Genomic_DNA"/>
</dbReference>
<accession>A0AAV7MXZ1</accession>
<dbReference type="AlphaFoldDB" id="A0AAV7MXZ1"/>
<keyword evidence="3" id="KW-1185">Reference proteome</keyword>
<protein>
    <recommendedName>
        <fullName evidence="4">Secreted protein</fullName>
    </recommendedName>
</protein>
<evidence type="ECO:0000313" key="3">
    <source>
        <dbReference type="Proteomes" id="UP001066276"/>
    </source>
</evidence>
<reference evidence="2" key="1">
    <citation type="journal article" date="2022" name="bioRxiv">
        <title>Sequencing and chromosome-scale assembly of the giantPleurodeles waltlgenome.</title>
        <authorList>
            <person name="Brown T."/>
            <person name="Elewa A."/>
            <person name="Iarovenko S."/>
            <person name="Subramanian E."/>
            <person name="Araus A.J."/>
            <person name="Petzold A."/>
            <person name="Susuki M."/>
            <person name="Suzuki K.-i.T."/>
            <person name="Hayashi T."/>
            <person name="Toyoda A."/>
            <person name="Oliveira C."/>
            <person name="Osipova E."/>
            <person name="Leigh N.D."/>
            <person name="Simon A."/>
            <person name="Yun M.H."/>
        </authorList>
    </citation>
    <scope>NUCLEOTIDE SEQUENCE</scope>
    <source>
        <strain evidence="2">20211129_DDA</strain>
        <tissue evidence="2">Liver</tissue>
    </source>
</reference>
<feature type="signal peptide" evidence="1">
    <location>
        <begin position="1"/>
        <end position="18"/>
    </location>
</feature>
<keyword evidence="1" id="KW-0732">Signal</keyword>
<sequence>MILHWLWWICGTAVGVQSLGALAAGQDGCTDQLPQHTGESLPTMSSCAVRCATESYIRMLSSKTEMSVLFTEALTGDENNSCWLLRLRCRKGEKMIRAFVVLDVEAGAQPAHLLITAPSADLKRVWPQLGDTGLLSPGCGLRFEVTKPFKAAENAGTFCVRTLCSGRSLCQPPAKCPPFLVTIWDSTRQPGG</sequence>
<name>A0AAV7MXZ1_PLEWA</name>
<feature type="chain" id="PRO_5043787356" description="Secreted protein" evidence="1">
    <location>
        <begin position="19"/>
        <end position="192"/>
    </location>
</feature>
<comment type="caution">
    <text evidence="2">The sequence shown here is derived from an EMBL/GenBank/DDBJ whole genome shotgun (WGS) entry which is preliminary data.</text>
</comment>
<evidence type="ECO:0000256" key="1">
    <source>
        <dbReference type="SAM" id="SignalP"/>
    </source>
</evidence>
<evidence type="ECO:0008006" key="4">
    <source>
        <dbReference type="Google" id="ProtNLM"/>
    </source>
</evidence>